<dbReference type="InterPro" id="IPR024627">
    <property type="entry name" value="RAG1"/>
</dbReference>
<dbReference type="GO" id="GO:0061630">
    <property type="term" value="F:ubiquitin protein ligase activity"/>
    <property type="evidence" value="ECO:0007669"/>
    <property type="project" value="UniProtKB-UniRule"/>
</dbReference>
<protein>
    <submittedName>
        <fullName evidence="4">Uncharacterized protein</fullName>
    </submittedName>
</protein>
<dbReference type="GO" id="GO:0033151">
    <property type="term" value="P:V(D)J recombination"/>
    <property type="evidence" value="ECO:0007669"/>
    <property type="project" value="UniProtKB-UniRule"/>
</dbReference>
<dbReference type="GO" id="GO:0016787">
    <property type="term" value="F:hydrolase activity"/>
    <property type="evidence" value="ECO:0007669"/>
    <property type="project" value="UniProtKB-KW"/>
</dbReference>
<organism evidence="4 5">
    <name type="scientific">Strongylocentrotus purpuratus</name>
    <name type="common">Purple sea urchin</name>
    <dbReference type="NCBI Taxonomy" id="7668"/>
    <lineage>
        <taxon>Eukaryota</taxon>
        <taxon>Metazoa</taxon>
        <taxon>Echinodermata</taxon>
        <taxon>Eleutherozoa</taxon>
        <taxon>Echinozoa</taxon>
        <taxon>Echinoidea</taxon>
        <taxon>Euechinoidea</taxon>
        <taxon>Echinacea</taxon>
        <taxon>Camarodonta</taxon>
        <taxon>Echinidea</taxon>
        <taxon>Strongylocentrotidae</taxon>
        <taxon>Strongylocentrotus</taxon>
    </lineage>
</organism>
<dbReference type="PANTHER" id="PTHR11539">
    <property type="entry name" value="VDJ RECOMBINATION ACTIVATING PROTEIN 1 RAG1"/>
    <property type="match status" value="1"/>
</dbReference>
<dbReference type="Pfam" id="PF26101">
    <property type="entry name" value="RAG1_ZnC2"/>
    <property type="match status" value="1"/>
</dbReference>
<dbReference type="InterPro" id="IPR058554">
    <property type="entry name" value="RAG1_RNase_H"/>
</dbReference>
<reference evidence="4" key="2">
    <citation type="submission" date="2021-01" db="UniProtKB">
        <authorList>
            <consortium name="EnsemblMetazoa"/>
        </authorList>
    </citation>
    <scope>IDENTIFICATION</scope>
</reference>
<dbReference type="InParanoid" id="A0A7M7NT31"/>
<evidence type="ECO:0000313" key="5">
    <source>
        <dbReference type="Proteomes" id="UP000007110"/>
    </source>
</evidence>
<evidence type="ECO:0000259" key="2">
    <source>
        <dbReference type="Pfam" id="PF26100"/>
    </source>
</evidence>
<dbReference type="Pfam" id="PF26100">
    <property type="entry name" value="RAG1_RNase_H"/>
    <property type="match status" value="1"/>
</dbReference>
<sequence>MWFEPPTLESRDESPNLFTTTLPEFAEPNCVGVAWSYHEAVAKTLEEMDLDIAEGLMWEGFPDDDTTMIKTTIKDGADGMGDISVHKGASDSYLPDKAFRASFAVLKCEAVTQDGSTVTLFEEEKPNAVQVNRPIMEAIGDINSSSTSAQLLRDIERERKLMHDHTMKMYTASLTRLHKLKIFNSMIDEKLDRADGGLQGSGSEYLCTLCHATRDTAKTELGTFRIEKTYQETADIGRYMKVNPDKLSQAELADISKGAENWRSQFSYQSPV</sequence>
<evidence type="ECO:0000259" key="1">
    <source>
        <dbReference type="Pfam" id="PF26025"/>
    </source>
</evidence>
<dbReference type="GeneID" id="105444038"/>
<dbReference type="GO" id="GO:0006325">
    <property type="term" value="P:chromatin organization"/>
    <property type="evidence" value="ECO:0007669"/>
    <property type="project" value="UniProtKB-KW"/>
</dbReference>
<feature type="domain" description="V(D)J recombination-activating protein 1 pre-RNase H" evidence="1">
    <location>
        <begin position="24"/>
        <end position="68"/>
    </location>
</feature>
<evidence type="ECO:0000259" key="3">
    <source>
        <dbReference type="Pfam" id="PF26101"/>
    </source>
</evidence>
<dbReference type="OMA" id="TLCHATR"/>
<dbReference type="InterPro" id="IPR058553">
    <property type="entry name" value="RAG1_pre-RNase_H"/>
</dbReference>
<proteinExistence type="predicted"/>
<feature type="domain" description="V(D)J recombination-activating protein 1 ZnC2" evidence="3">
    <location>
        <begin position="205"/>
        <end position="267"/>
    </location>
</feature>
<dbReference type="Pfam" id="PF26025">
    <property type="entry name" value="RAG1_pre-RNase_H"/>
    <property type="match status" value="1"/>
</dbReference>
<dbReference type="AlphaFoldDB" id="A0A7M7NT31"/>
<accession>A0A7M7NT31</accession>
<dbReference type="GO" id="GO:0005634">
    <property type="term" value="C:nucleus"/>
    <property type="evidence" value="ECO:0007669"/>
    <property type="project" value="UniProtKB-SubCell"/>
</dbReference>
<dbReference type="KEGG" id="spu:105444038"/>
<dbReference type="InterPro" id="IPR058555">
    <property type="entry name" value="RAG1_ZnC2"/>
</dbReference>
<dbReference type="Proteomes" id="UP000007110">
    <property type="component" value="Unassembled WGS sequence"/>
</dbReference>
<dbReference type="GO" id="GO:0008270">
    <property type="term" value="F:zinc ion binding"/>
    <property type="evidence" value="ECO:0007669"/>
    <property type="project" value="UniProtKB-UniRule"/>
</dbReference>
<dbReference type="GO" id="GO:0004519">
    <property type="term" value="F:endonuclease activity"/>
    <property type="evidence" value="ECO:0007669"/>
    <property type="project" value="UniProtKB-UniRule"/>
</dbReference>
<keyword evidence="5" id="KW-1185">Reference proteome</keyword>
<dbReference type="RefSeq" id="XP_030841070.1">
    <property type="nucleotide sequence ID" value="XM_030985210.1"/>
</dbReference>
<feature type="domain" description="V(D)J recombination-activating protein 1 RNase H" evidence="2">
    <location>
        <begin position="71"/>
        <end position="203"/>
    </location>
</feature>
<dbReference type="GO" id="GO:0042803">
    <property type="term" value="F:protein homodimerization activity"/>
    <property type="evidence" value="ECO:0007669"/>
    <property type="project" value="UniProtKB-UniRule"/>
</dbReference>
<reference evidence="5" key="1">
    <citation type="submission" date="2015-02" db="EMBL/GenBank/DDBJ databases">
        <title>Genome sequencing for Strongylocentrotus purpuratus.</title>
        <authorList>
            <person name="Murali S."/>
            <person name="Liu Y."/>
            <person name="Vee V."/>
            <person name="English A."/>
            <person name="Wang M."/>
            <person name="Skinner E."/>
            <person name="Han Y."/>
            <person name="Muzny D.M."/>
            <person name="Worley K.C."/>
            <person name="Gibbs R.A."/>
        </authorList>
    </citation>
    <scope>NUCLEOTIDE SEQUENCE</scope>
</reference>
<dbReference type="OrthoDB" id="10044424at2759"/>
<dbReference type="EnsemblMetazoa" id="XM_030985210">
    <property type="protein sequence ID" value="XP_030841070"/>
    <property type="gene ID" value="LOC105444038"/>
</dbReference>
<dbReference type="GO" id="GO:0043565">
    <property type="term" value="F:sequence-specific DNA binding"/>
    <property type="evidence" value="ECO:0007669"/>
    <property type="project" value="UniProtKB-UniRule"/>
</dbReference>
<name>A0A7M7NT31_STRPU</name>
<evidence type="ECO:0000313" key="4">
    <source>
        <dbReference type="EnsemblMetazoa" id="XP_030841070"/>
    </source>
</evidence>
<dbReference type="GO" id="GO:0042393">
    <property type="term" value="F:histone binding"/>
    <property type="evidence" value="ECO:0007669"/>
    <property type="project" value="UniProtKB-UniRule"/>
</dbReference>
<dbReference type="PANTHER" id="PTHR11539:SF0">
    <property type="entry name" value="V(D)J RECOMBINATION-ACTIVATING PROTEIN 1"/>
    <property type="match status" value="1"/>
</dbReference>